<organism evidence="3 4">
    <name type="scientific">Bondarzewia mesenterica</name>
    <dbReference type="NCBI Taxonomy" id="1095465"/>
    <lineage>
        <taxon>Eukaryota</taxon>
        <taxon>Fungi</taxon>
        <taxon>Dikarya</taxon>
        <taxon>Basidiomycota</taxon>
        <taxon>Agaricomycotina</taxon>
        <taxon>Agaricomycetes</taxon>
        <taxon>Russulales</taxon>
        <taxon>Bondarzewiaceae</taxon>
        <taxon>Bondarzewia</taxon>
    </lineage>
</organism>
<dbReference type="InterPro" id="IPR059000">
    <property type="entry name" value="ATPase_P-type_domA"/>
</dbReference>
<protein>
    <recommendedName>
        <fullName evidence="2">P-type ATPase A domain-containing protein</fullName>
    </recommendedName>
</protein>
<feature type="region of interest" description="Disordered" evidence="1">
    <location>
        <begin position="803"/>
        <end position="852"/>
    </location>
</feature>
<keyword evidence="4" id="KW-1185">Reference proteome</keyword>
<feature type="region of interest" description="Disordered" evidence="1">
    <location>
        <begin position="880"/>
        <end position="909"/>
    </location>
</feature>
<reference evidence="3 4" key="1">
    <citation type="submission" date="2019-02" db="EMBL/GenBank/DDBJ databases">
        <title>Genome sequencing of the rare red list fungi Bondarzewia mesenterica.</title>
        <authorList>
            <person name="Buettner E."/>
            <person name="Kellner H."/>
        </authorList>
    </citation>
    <scope>NUCLEOTIDE SEQUENCE [LARGE SCALE GENOMIC DNA]</scope>
    <source>
        <strain evidence="3 4">DSM 108281</strain>
    </source>
</reference>
<feature type="domain" description="P-type ATPase A" evidence="2">
    <location>
        <begin position="999"/>
        <end position="1065"/>
    </location>
</feature>
<accession>A0A4S4LTK0</accession>
<evidence type="ECO:0000313" key="4">
    <source>
        <dbReference type="Proteomes" id="UP000310158"/>
    </source>
</evidence>
<evidence type="ECO:0000259" key="2">
    <source>
        <dbReference type="Pfam" id="PF00122"/>
    </source>
</evidence>
<dbReference type="SUPFAM" id="SSF81653">
    <property type="entry name" value="Calcium ATPase, transduction domain A"/>
    <property type="match status" value="1"/>
</dbReference>
<feature type="compositionally biased region" description="Acidic residues" evidence="1">
    <location>
        <begin position="1"/>
        <end position="24"/>
    </location>
</feature>
<dbReference type="OrthoDB" id="2576233at2759"/>
<dbReference type="PANTHER" id="PTHR42861">
    <property type="entry name" value="CALCIUM-TRANSPORTING ATPASE"/>
    <property type="match status" value="1"/>
</dbReference>
<gene>
    <name evidence="3" type="ORF">EW146_g4767</name>
</gene>
<feature type="region of interest" description="Disordered" evidence="1">
    <location>
        <begin position="1"/>
        <end position="35"/>
    </location>
</feature>
<dbReference type="Gene3D" id="1.20.1110.10">
    <property type="entry name" value="Calcium-transporting ATPase, transmembrane domain"/>
    <property type="match status" value="1"/>
</dbReference>
<proteinExistence type="predicted"/>
<feature type="region of interest" description="Disordered" evidence="1">
    <location>
        <begin position="77"/>
        <end position="121"/>
    </location>
</feature>
<dbReference type="InterPro" id="IPR008250">
    <property type="entry name" value="ATPase_P-typ_transduc_dom_A_sf"/>
</dbReference>
<dbReference type="InterPro" id="IPR041078">
    <property type="entry name" value="Plavaka"/>
</dbReference>
<dbReference type="Gene3D" id="2.70.150.10">
    <property type="entry name" value="Calcium-transporting ATPase, cytoplasmic transduction domain A"/>
    <property type="match status" value="1"/>
</dbReference>
<feature type="compositionally biased region" description="Polar residues" evidence="1">
    <location>
        <begin position="807"/>
        <end position="823"/>
    </location>
</feature>
<dbReference type="EMBL" id="SGPL01000192">
    <property type="protein sequence ID" value="THH15766.1"/>
    <property type="molecule type" value="Genomic_DNA"/>
</dbReference>
<dbReference type="Pfam" id="PF00122">
    <property type="entry name" value="E1-E2_ATPase"/>
    <property type="match status" value="1"/>
</dbReference>
<sequence length="1286" mass="143084">MPGLDDSDADMDEDDAHDNDSDIDFVEHGYESQADEALLSEHLSDNDGEDVQWGQNIDEYLGGICSDCEIDLDTDDEVDEGQEGYGLDPGWEPPPPLPRAASPAPRAMDEDMLDPPNNEPQSVTYNINSIWDDVFTEEYPDELAGAPVNRANSSTSIYEQYRRRCNELDPHNVWFPFISQIDWEVARWANMRSSGSTAISDLLSIDGVSIHAFATSTNLRKLNAKIDLLPGRPKFQRKEIIISGAAFDVYFRDVMDCVHALWRDPEFAPHLTFAPDSSNPPAQKSLDQTQRGGTVVPILISSDKTQLTLFQNKAAYPIYMTIGNIPKEIHCKPSRHAYVLLGYLPTTHLEHITNKSARHRALTNLFHACVWRILQPLKRYGVNGKIMASADGTFRRCHPIFTCFIGDYPEQCLVTCTKSSGFPTCDVLRDELGELAHCSPCNLDAVLDALSQVDQPSSVYTRACLQAGIKLIYRPFWEDLPYVNIFQSITSDILHQLYQRVIKHLISWLKSAFGPSEIDARCLCMPPNHSIHFFSRGISPLSHISGIEHKDICRILLGLVVDLQLPNNLSPRHLICAVRALLDFTYLTQYPSHSTKTLQYMENALRQFHDNKDILVQLGVHENFKILKLHSLWHFASSIMLFGTLDNYDTAYTERLHINLTKDAYRATNQKDEYPQMMRWLSRKEKIQHHDLFIQWRLQGHIPIADIPYLTIRPHLHLKMTQHPSTRCVSFKTLASEYGAIDFHSLLYVDEDSHGVQGYQVVQVCAIFRISKRGYDTILPAGIEHPSFLAYVEWFTPFMNSPEGDHASTSSSSPAPLQWQPTISRDKAPVVSTGNSSPVIEPAQGPDTSPRKQNIAARTMWGTSGIASHRLSCSVHIPIRPSRSSQSSRSTSRFCSPLPPTNHSSFSESLSNVASASTNRHSSRVLINDPVDLIMTTLYELIAVATNVMEMTVAQLHHPTVNTALLTGKTPWYHLPFVSLTWPSVSTRSVMPGSFSSHTISFKFGDIVPANCRLTEAINVSIDQAALTGKSLPVGKKEADQYFSGSTCKQGEAGGVVISILPNTRFLPKSVPSTTSGRTTGDDDIAAHVIIIVSIIATAAAAAAAADPMLSSFSGAVDFPRAFTSRGLAFTFGRTFSNASSGQPHTPSTLSRFFQFLCFSQCSPTSQTFHDPSHNQQLPSNFSRGFMHTSGMQQLQSAFNPTRNMNPHGGASNNLMQALQGNPTTMSRQIELTSNPASLSTTWMLRRVSFCSSKRFPHVWPSRISCLTHFIDLADPSQWSATAAAQ</sequence>
<feature type="compositionally biased region" description="Low complexity" evidence="1">
    <location>
        <begin position="880"/>
        <end position="896"/>
    </location>
</feature>
<name>A0A4S4LTK0_9AGAM</name>
<dbReference type="Proteomes" id="UP000310158">
    <property type="component" value="Unassembled WGS sequence"/>
</dbReference>
<evidence type="ECO:0000256" key="1">
    <source>
        <dbReference type="SAM" id="MobiDB-lite"/>
    </source>
</evidence>
<comment type="caution">
    <text evidence="3">The sequence shown here is derived from an EMBL/GenBank/DDBJ whole genome shotgun (WGS) entry which is preliminary data.</text>
</comment>
<dbReference type="Pfam" id="PF18759">
    <property type="entry name" value="Plavaka"/>
    <property type="match status" value="1"/>
</dbReference>
<evidence type="ECO:0000313" key="3">
    <source>
        <dbReference type="EMBL" id="THH15766.1"/>
    </source>
</evidence>